<dbReference type="EMBL" id="JAMOIM010000019">
    <property type="protein sequence ID" value="MCW6510882.1"/>
    <property type="molecule type" value="Genomic_DNA"/>
</dbReference>
<name>A0AA41Z0V5_9HYPH</name>
<dbReference type="InterPro" id="IPR023048">
    <property type="entry name" value="NADH:quinone_OxRdtase_FMN_depd"/>
</dbReference>
<evidence type="ECO:0000313" key="8">
    <source>
        <dbReference type="EMBL" id="MCW6510882.1"/>
    </source>
</evidence>
<dbReference type="GO" id="GO:0010181">
    <property type="term" value="F:FMN binding"/>
    <property type="evidence" value="ECO:0007669"/>
    <property type="project" value="UniProtKB-UniRule"/>
</dbReference>
<gene>
    <name evidence="6" type="primary">azoR</name>
    <name evidence="8" type="ORF">M8523_23010</name>
</gene>
<comment type="function">
    <text evidence="6">Quinone reductase that provides resistance to thiol-specific stress caused by electrophilic quinones.</text>
</comment>
<keyword evidence="9" id="KW-1185">Reference proteome</keyword>
<dbReference type="GO" id="GO:0016652">
    <property type="term" value="F:oxidoreductase activity, acting on NAD(P)H as acceptor"/>
    <property type="evidence" value="ECO:0007669"/>
    <property type="project" value="UniProtKB-UniRule"/>
</dbReference>
<dbReference type="SUPFAM" id="SSF52218">
    <property type="entry name" value="Flavoproteins"/>
    <property type="match status" value="1"/>
</dbReference>
<dbReference type="Gene3D" id="3.40.50.360">
    <property type="match status" value="1"/>
</dbReference>
<dbReference type="Proteomes" id="UP001165667">
    <property type="component" value="Unassembled WGS sequence"/>
</dbReference>
<sequence>MNILHIDSSILGGNSVSRALSAAVLAQLKVPAANVTYRDVVAAPIAHLTGAYLAGQSSDVQHDQALQEDLALGGKVLEEFLAADTVVLGVALYNFTISSQLKAWVDRILVAGKTFRYTDKGAEGLAGGKRVILAIARGGIYAPGSPHQAFEHAETYLRTVLGFIGITNPEVIVAEGIALGPDQREASVAKAMAEIATLKAL</sequence>
<dbReference type="PANTHER" id="PTHR43741">
    <property type="entry name" value="FMN-DEPENDENT NADH-AZOREDUCTASE 1"/>
    <property type="match status" value="1"/>
</dbReference>
<feature type="binding site" evidence="6">
    <location>
        <begin position="15"/>
        <end position="17"/>
    </location>
    <ligand>
        <name>FMN</name>
        <dbReference type="ChEBI" id="CHEBI:58210"/>
    </ligand>
</feature>
<feature type="binding site" evidence="6">
    <location>
        <position position="9"/>
    </location>
    <ligand>
        <name>FMN</name>
        <dbReference type="ChEBI" id="CHEBI:58210"/>
    </ligand>
</feature>
<keyword evidence="1 6" id="KW-0285">Flavoprotein</keyword>
<keyword evidence="4 6" id="KW-0520">NAD</keyword>
<dbReference type="InterPro" id="IPR050104">
    <property type="entry name" value="FMN-dep_NADH:Q_OxRdtase_AzoR1"/>
</dbReference>
<dbReference type="EC" id="1.7.1.17" evidence="6"/>
<evidence type="ECO:0000313" key="9">
    <source>
        <dbReference type="Proteomes" id="UP001165667"/>
    </source>
</evidence>
<protein>
    <recommendedName>
        <fullName evidence="6">FMN dependent NADH:quinone oxidoreductase</fullName>
        <ecNumber evidence="6">1.6.5.-</ecNumber>
    </recommendedName>
    <alternativeName>
        <fullName evidence="6">Azo-dye reductase</fullName>
    </alternativeName>
    <alternativeName>
        <fullName evidence="6">FMN-dependent NADH-azo compound oxidoreductase</fullName>
    </alternativeName>
    <alternativeName>
        <fullName evidence="6">FMN-dependent NADH-azoreductase</fullName>
        <ecNumber evidence="6">1.7.1.17</ecNumber>
    </alternativeName>
</protein>
<comment type="caution">
    <text evidence="8">The sequence shown here is derived from an EMBL/GenBank/DDBJ whole genome shotgun (WGS) entry which is preliminary data.</text>
</comment>
<evidence type="ECO:0000259" key="7">
    <source>
        <dbReference type="Pfam" id="PF02525"/>
    </source>
</evidence>
<feature type="domain" description="Flavodoxin-like fold" evidence="7">
    <location>
        <begin position="1"/>
        <end position="196"/>
    </location>
</feature>
<dbReference type="EC" id="1.6.5.-" evidence="6"/>
<evidence type="ECO:0000256" key="6">
    <source>
        <dbReference type="HAMAP-Rule" id="MF_01216"/>
    </source>
</evidence>
<comment type="catalytic activity">
    <reaction evidence="6">
        <text>2 a quinone + NADH + H(+) = 2 a 1,4-benzosemiquinone + NAD(+)</text>
        <dbReference type="Rhea" id="RHEA:65952"/>
        <dbReference type="ChEBI" id="CHEBI:15378"/>
        <dbReference type="ChEBI" id="CHEBI:57540"/>
        <dbReference type="ChEBI" id="CHEBI:57945"/>
        <dbReference type="ChEBI" id="CHEBI:132124"/>
        <dbReference type="ChEBI" id="CHEBI:134225"/>
    </reaction>
</comment>
<evidence type="ECO:0000256" key="3">
    <source>
        <dbReference type="ARBA" id="ARBA00023002"/>
    </source>
</evidence>
<dbReference type="Pfam" id="PF02525">
    <property type="entry name" value="Flavodoxin_2"/>
    <property type="match status" value="1"/>
</dbReference>
<comment type="function">
    <text evidence="6">Also exhibits azoreductase activity. Catalyzes the reductive cleavage of the azo bond in aromatic azo compounds to the corresponding amines.</text>
</comment>
<dbReference type="InterPro" id="IPR003680">
    <property type="entry name" value="Flavodoxin_fold"/>
</dbReference>
<dbReference type="RefSeq" id="WP_282587259.1">
    <property type="nucleotide sequence ID" value="NZ_JAMOIM010000019.1"/>
</dbReference>
<dbReference type="HAMAP" id="MF_01216">
    <property type="entry name" value="Azoreductase_type1"/>
    <property type="match status" value="1"/>
</dbReference>
<dbReference type="AlphaFoldDB" id="A0AA41Z0V5"/>
<dbReference type="GO" id="GO:0016655">
    <property type="term" value="F:oxidoreductase activity, acting on NAD(P)H, quinone or similar compound as acceptor"/>
    <property type="evidence" value="ECO:0007669"/>
    <property type="project" value="InterPro"/>
</dbReference>
<comment type="similarity">
    <text evidence="6">Belongs to the azoreductase type 1 family.</text>
</comment>
<proteinExistence type="inferred from homology"/>
<evidence type="ECO:0000256" key="5">
    <source>
        <dbReference type="ARBA" id="ARBA00048542"/>
    </source>
</evidence>
<comment type="caution">
    <text evidence="6">Lacks conserved residue(s) required for the propagation of feature annotation.</text>
</comment>
<comment type="subunit">
    <text evidence="6">Homodimer.</text>
</comment>
<organism evidence="8 9">
    <name type="scientific">Lichenifustis flavocetrariae</name>
    <dbReference type="NCBI Taxonomy" id="2949735"/>
    <lineage>
        <taxon>Bacteria</taxon>
        <taxon>Pseudomonadati</taxon>
        <taxon>Pseudomonadota</taxon>
        <taxon>Alphaproteobacteria</taxon>
        <taxon>Hyphomicrobiales</taxon>
        <taxon>Lichenihabitantaceae</taxon>
        <taxon>Lichenifustis</taxon>
    </lineage>
</organism>
<dbReference type="GO" id="GO:0009055">
    <property type="term" value="F:electron transfer activity"/>
    <property type="evidence" value="ECO:0007669"/>
    <property type="project" value="UniProtKB-UniRule"/>
</dbReference>
<reference evidence="8" key="1">
    <citation type="submission" date="2022-05" db="EMBL/GenBank/DDBJ databases">
        <authorList>
            <person name="Pankratov T."/>
        </authorList>
    </citation>
    <scope>NUCLEOTIDE SEQUENCE</scope>
    <source>
        <strain evidence="8">BP6-180914</strain>
    </source>
</reference>
<comment type="catalytic activity">
    <reaction evidence="5">
        <text>N,N-dimethyl-1,4-phenylenediamine + anthranilate + 2 NAD(+) = 2-(4-dimethylaminophenyl)diazenylbenzoate + 2 NADH + 2 H(+)</text>
        <dbReference type="Rhea" id="RHEA:55872"/>
        <dbReference type="ChEBI" id="CHEBI:15378"/>
        <dbReference type="ChEBI" id="CHEBI:15783"/>
        <dbReference type="ChEBI" id="CHEBI:16567"/>
        <dbReference type="ChEBI" id="CHEBI:57540"/>
        <dbReference type="ChEBI" id="CHEBI:57945"/>
        <dbReference type="ChEBI" id="CHEBI:71579"/>
        <dbReference type="EC" id="1.7.1.17"/>
    </reaction>
    <physiologicalReaction direction="right-to-left" evidence="5">
        <dbReference type="Rhea" id="RHEA:55874"/>
    </physiologicalReaction>
</comment>
<keyword evidence="3 6" id="KW-0560">Oxidoreductase</keyword>
<evidence type="ECO:0000256" key="4">
    <source>
        <dbReference type="ARBA" id="ARBA00023027"/>
    </source>
</evidence>
<evidence type="ECO:0000256" key="1">
    <source>
        <dbReference type="ARBA" id="ARBA00022630"/>
    </source>
</evidence>
<comment type="cofactor">
    <cofactor evidence="6">
        <name>FMN</name>
        <dbReference type="ChEBI" id="CHEBI:58210"/>
    </cofactor>
    <text evidence="6">Binds 1 FMN per subunit.</text>
</comment>
<evidence type="ECO:0000256" key="2">
    <source>
        <dbReference type="ARBA" id="ARBA00022643"/>
    </source>
</evidence>
<dbReference type="InterPro" id="IPR029039">
    <property type="entry name" value="Flavoprotein-like_sf"/>
</dbReference>
<accession>A0AA41Z0V5</accession>
<dbReference type="PANTHER" id="PTHR43741:SF4">
    <property type="entry name" value="FMN-DEPENDENT NADH:QUINONE OXIDOREDUCTASE"/>
    <property type="match status" value="1"/>
</dbReference>
<keyword evidence="2 6" id="KW-0288">FMN</keyword>